<evidence type="ECO:0000259" key="1">
    <source>
        <dbReference type="SMART" id="SM00849"/>
    </source>
</evidence>
<sequence length="259" mass="29463">MPQPGHILHESDSHLCIQFHDLVSGAGVQANQFLIIRHGEGLLMEPGGQRVYPALLEAVRYYLPIDRLRYVFVSHQDPDIAACAGQWLDISQATLIASRLWSRFLPHFTGLKDYRDTLYERLLAVPDEGMRIGFGQDEIVLLPAHFLHSVGNLNLYDPLSGILFSGDIGASLSPQDANRPVDDLTLHGLYMKDFHQRYMSCGKILRLWAHMVRELQPRMIVPQHGGYFADPETIEAFLNWLETLRCGVDLMTQENYRIP</sequence>
<dbReference type="PANTHER" id="PTHR43041">
    <property type="entry name" value="HYDROLASE, METALLO-BETA-LACTAMASE SUPERFAMILY"/>
    <property type="match status" value="1"/>
</dbReference>
<dbReference type="InterPro" id="IPR036866">
    <property type="entry name" value="RibonucZ/Hydroxyglut_hydro"/>
</dbReference>
<feature type="domain" description="Metallo-beta-lactamase" evidence="1">
    <location>
        <begin position="29"/>
        <end position="224"/>
    </location>
</feature>
<evidence type="ECO:0000313" key="2">
    <source>
        <dbReference type="EMBL" id="XDT71480.1"/>
    </source>
</evidence>
<dbReference type="EMBL" id="CP154858">
    <property type="protein sequence ID" value="XDT71480.1"/>
    <property type="molecule type" value="Genomic_DNA"/>
</dbReference>
<accession>A0AB39UUH8</accession>
<reference evidence="2" key="1">
    <citation type="submission" date="2024-05" db="EMBL/GenBank/DDBJ databases">
        <title>Genome sequencing of novel strain.</title>
        <authorList>
            <person name="Ganbat D."/>
            <person name="Ganbat S."/>
            <person name="Lee S.-J."/>
        </authorList>
    </citation>
    <scope>NUCLEOTIDE SEQUENCE</scope>
    <source>
        <strain evidence="2">SMD15-11</strain>
    </source>
</reference>
<protein>
    <submittedName>
        <fullName evidence="2">MBL fold metallo-hydrolase</fullName>
    </submittedName>
</protein>
<dbReference type="Pfam" id="PF19583">
    <property type="entry name" value="ODP"/>
    <property type="match status" value="1"/>
</dbReference>
<dbReference type="PANTHER" id="PTHR43041:SF1">
    <property type="entry name" value="METALLO-BETA-LACTAMASE DOMAIN-CONTAINING PROTEIN"/>
    <property type="match status" value="1"/>
</dbReference>
<dbReference type="KEGG" id="tcd:AAIA72_11760"/>
<organism evidence="2">
    <name type="scientific">Thermohahella caldifontis</name>
    <dbReference type="NCBI Taxonomy" id="3142973"/>
    <lineage>
        <taxon>Bacteria</taxon>
        <taxon>Pseudomonadati</taxon>
        <taxon>Pseudomonadota</taxon>
        <taxon>Gammaproteobacteria</taxon>
        <taxon>Oceanospirillales</taxon>
        <taxon>Hahellaceae</taxon>
        <taxon>Thermohahella</taxon>
    </lineage>
</organism>
<gene>
    <name evidence="2" type="ORF">AAIA72_11760</name>
</gene>
<dbReference type="RefSeq" id="WP_369600516.1">
    <property type="nucleotide sequence ID" value="NZ_CP154858.1"/>
</dbReference>
<dbReference type="InterPro" id="IPR001279">
    <property type="entry name" value="Metallo-B-lactamas"/>
</dbReference>
<dbReference type="SMART" id="SM00849">
    <property type="entry name" value="Lactamase_B"/>
    <property type="match status" value="1"/>
</dbReference>
<dbReference type="SUPFAM" id="SSF56281">
    <property type="entry name" value="Metallo-hydrolase/oxidoreductase"/>
    <property type="match status" value="1"/>
</dbReference>
<dbReference type="InterPro" id="IPR045761">
    <property type="entry name" value="ODP_dom"/>
</dbReference>
<proteinExistence type="predicted"/>
<dbReference type="Gene3D" id="3.60.15.10">
    <property type="entry name" value="Ribonuclease Z/Hydroxyacylglutathione hydrolase-like"/>
    <property type="match status" value="1"/>
</dbReference>
<dbReference type="AlphaFoldDB" id="A0AB39UUH8"/>
<name>A0AB39UUH8_9GAMM</name>